<evidence type="ECO:0000313" key="6">
    <source>
        <dbReference type="Proteomes" id="UP000827284"/>
    </source>
</evidence>
<protein>
    <recommendedName>
        <fullName evidence="4">RCC1-like domain-containing protein</fullName>
    </recommendedName>
</protein>
<feature type="region of interest" description="Disordered" evidence="3">
    <location>
        <begin position="331"/>
        <end position="351"/>
    </location>
</feature>
<gene>
    <name evidence="5" type="ORF">EMPS_08932</name>
</gene>
<name>A0A9P3HHB3_9FUNG</name>
<feature type="region of interest" description="Disordered" evidence="3">
    <location>
        <begin position="1"/>
        <end position="23"/>
    </location>
</feature>
<feature type="repeat" description="RCC1" evidence="2">
    <location>
        <begin position="385"/>
        <end position="452"/>
    </location>
</feature>
<comment type="caution">
    <text evidence="5">The sequence shown here is derived from an EMBL/GenBank/DDBJ whole genome shotgun (WGS) entry which is preliminary data.</text>
</comment>
<accession>A0A9P3HHB3</accession>
<dbReference type="Gene3D" id="2.130.10.30">
    <property type="entry name" value="Regulator of chromosome condensation 1/beta-lactamase-inhibitor protein II"/>
    <property type="match status" value="2"/>
</dbReference>
<dbReference type="SUPFAM" id="SSF50985">
    <property type="entry name" value="RCC1/BLIP-II"/>
    <property type="match status" value="1"/>
</dbReference>
<evidence type="ECO:0000259" key="4">
    <source>
        <dbReference type="Pfam" id="PF25390"/>
    </source>
</evidence>
<dbReference type="PRINTS" id="PR00633">
    <property type="entry name" value="RCCNDNSATION"/>
</dbReference>
<dbReference type="InterPro" id="IPR058923">
    <property type="entry name" value="RCC1-like_dom"/>
</dbReference>
<dbReference type="PROSITE" id="PS50012">
    <property type="entry name" value="RCC1_3"/>
    <property type="match status" value="5"/>
</dbReference>
<dbReference type="InterPro" id="IPR000408">
    <property type="entry name" value="Reg_chr_condens"/>
</dbReference>
<dbReference type="InterPro" id="IPR009091">
    <property type="entry name" value="RCC1/BLIP-II"/>
</dbReference>
<dbReference type="PANTHER" id="PTHR22870:SF466">
    <property type="entry name" value="ANKYRIN REPEAT-CONTAINING PROTEIN"/>
    <property type="match status" value="1"/>
</dbReference>
<dbReference type="OrthoDB" id="5370059at2759"/>
<keyword evidence="1" id="KW-0677">Repeat</keyword>
<dbReference type="InterPro" id="IPR051210">
    <property type="entry name" value="Ub_ligase/GEF_domain"/>
</dbReference>
<keyword evidence="6" id="KW-1185">Reference proteome</keyword>
<evidence type="ECO:0000313" key="5">
    <source>
        <dbReference type="EMBL" id="GJJ76573.1"/>
    </source>
</evidence>
<dbReference type="PANTHER" id="PTHR22870">
    <property type="entry name" value="REGULATOR OF CHROMOSOME CONDENSATION"/>
    <property type="match status" value="1"/>
</dbReference>
<organism evidence="5 6">
    <name type="scientific">Entomortierella parvispora</name>
    <dbReference type="NCBI Taxonomy" id="205924"/>
    <lineage>
        <taxon>Eukaryota</taxon>
        <taxon>Fungi</taxon>
        <taxon>Fungi incertae sedis</taxon>
        <taxon>Mucoromycota</taxon>
        <taxon>Mortierellomycotina</taxon>
        <taxon>Mortierellomycetes</taxon>
        <taxon>Mortierellales</taxon>
        <taxon>Mortierellaceae</taxon>
        <taxon>Entomortierella</taxon>
    </lineage>
</organism>
<dbReference type="Pfam" id="PF25390">
    <property type="entry name" value="WD40_RLD"/>
    <property type="match status" value="1"/>
</dbReference>
<reference evidence="5" key="2">
    <citation type="journal article" date="2022" name="Microbiol. Resour. Announc.">
        <title>Whole-Genome Sequence of Entomortierella parvispora E1425, a Mucoromycotan Fungus Associated with Burkholderiaceae-Related Endosymbiotic Bacteria.</title>
        <authorList>
            <person name="Herlambang A."/>
            <person name="Guo Y."/>
            <person name="Takashima Y."/>
            <person name="Narisawa K."/>
            <person name="Ohta H."/>
            <person name="Nishizawa T."/>
        </authorList>
    </citation>
    <scope>NUCLEOTIDE SEQUENCE</scope>
    <source>
        <strain evidence="5">E1425</strain>
    </source>
</reference>
<feature type="repeat" description="RCC1" evidence="2">
    <location>
        <begin position="1"/>
        <end position="67"/>
    </location>
</feature>
<reference evidence="5" key="1">
    <citation type="submission" date="2021-11" db="EMBL/GenBank/DDBJ databases">
        <authorList>
            <person name="Herlambang A."/>
            <person name="Guo Y."/>
            <person name="Takashima Y."/>
            <person name="Nishizawa T."/>
        </authorList>
    </citation>
    <scope>NUCLEOTIDE SEQUENCE</scope>
    <source>
        <strain evidence="5">E1425</strain>
    </source>
</reference>
<feature type="repeat" description="RCC1" evidence="2">
    <location>
        <begin position="242"/>
        <end position="317"/>
    </location>
</feature>
<dbReference type="Proteomes" id="UP000827284">
    <property type="component" value="Unassembled WGS sequence"/>
</dbReference>
<feature type="region of interest" description="Disordered" evidence="3">
    <location>
        <begin position="98"/>
        <end position="120"/>
    </location>
</feature>
<feature type="domain" description="RCC1-like" evidence="4">
    <location>
        <begin position="5"/>
        <end position="489"/>
    </location>
</feature>
<dbReference type="EMBL" id="BQFW01000012">
    <property type="protein sequence ID" value="GJJ76573.1"/>
    <property type="molecule type" value="Genomic_DNA"/>
</dbReference>
<sequence length="515" mass="55095">MPFVALGSNGNGQLGIGSDEDTPRPACVTASQNDELLVGAHSAATLSTSPFHAFAAGGNHSAIITRAPSRRLFMTGSNKDGETLFQVASFIFQAHDIEPDKQQDPPSRLNQHPIPDIDPQNQHIGDKSLHSWRAVACGWAFTVAITEPVFDEGLGHSSRERAQDRPQVFAWGSGSFGELGLGPGISKTGRKAIPVTLDTDLWSKEGVAVAYEATQIRAGLRHVLLLLTESTASSNAGEKKRTLLLGWGSNRQGQLGILERRGQGQQQPPLAEKELRGKFMEPARILLPISPAPSINDTPTVVDMACGQNHSLVLLSDGSVYSSGLDKYGQLGPREVSGTGRPPSQASGSKTDFRIGFERVQGLPPVDLISCGWNHNGAMNSQDRTRLYLWGRNDHGQLGNGTTLAAITTSDSSAIVVVRIPKSEQPDSPDKEFEEIESFSCGSEHCLAMTRSGDCYAWGWNEHGNCGTGPEGVDDRLDVLSPRKIHLSTSTSNPPSSSASGWVAGGYGSSWIVFP</sequence>
<evidence type="ECO:0000256" key="3">
    <source>
        <dbReference type="SAM" id="MobiDB-lite"/>
    </source>
</evidence>
<evidence type="ECO:0000256" key="1">
    <source>
        <dbReference type="ARBA" id="ARBA00022737"/>
    </source>
</evidence>
<dbReference type="AlphaFoldDB" id="A0A9P3HHB3"/>
<evidence type="ECO:0000256" key="2">
    <source>
        <dbReference type="PROSITE-ProRule" id="PRU00235"/>
    </source>
</evidence>
<feature type="repeat" description="RCC1" evidence="2">
    <location>
        <begin position="318"/>
        <end position="382"/>
    </location>
</feature>
<proteinExistence type="predicted"/>
<feature type="repeat" description="RCC1" evidence="2">
    <location>
        <begin position="166"/>
        <end position="229"/>
    </location>
</feature>
<dbReference type="PROSITE" id="PS00626">
    <property type="entry name" value="RCC1_2"/>
    <property type="match status" value="1"/>
</dbReference>